<dbReference type="SUPFAM" id="SSF110087">
    <property type="entry name" value="DR1885-like metal-binding protein"/>
    <property type="match status" value="1"/>
</dbReference>
<dbReference type="Proteomes" id="UP000528964">
    <property type="component" value="Unassembled WGS sequence"/>
</dbReference>
<dbReference type="PANTHER" id="PTHR36302:SF1">
    <property type="entry name" value="COPPER CHAPERONE PCU(A)C"/>
    <property type="match status" value="1"/>
</dbReference>
<keyword evidence="2" id="KW-0732">Signal</keyword>
<evidence type="ECO:0008006" key="5">
    <source>
        <dbReference type="Google" id="ProtNLM"/>
    </source>
</evidence>
<evidence type="ECO:0000313" key="4">
    <source>
        <dbReference type="Proteomes" id="UP000528964"/>
    </source>
</evidence>
<evidence type="ECO:0000256" key="2">
    <source>
        <dbReference type="SAM" id="SignalP"/>
    </source>
</evidence>
<gene>
    <name evidence="3" type="ORF">GGR24_000140</name>
</gene>
<feature type="signal peptide" evidence="2">
    <location>
        <begin position="1"/>
        <end position="22"/>
    </location>
</feature>
<evidence type="ECO:0000256" key="1">
    <source>
        <dbReference type="SAM" id="MobiDB-lite"/>
    </source>
</evidence>
<sequence>MFRSLLPALAALGLLWAGAASAEDYKAGDLLISNPWSRATASGAKVGAGYFTLTNHGATPDRLVSVSSGFSEKAEMHETTTENGVSRMRPIPDGLEIKPGETIQFEPGGKHLMFLGLRQPLKQGESVKGALVFRNAGKVDLEFEVKAVGASPKAGEMSGGKRMDHAN</sequence>
<dbReference type="Pfam" id="PF04314">
    <property type="entry name" value="PCuAC"/>
    <property type="match status" value="1"/>
</dbReference>
<protein>
    <recommendedName>
        <fullName evidence="5">Copper chaperone PCu(A)C</fullName>
    </recommendedName>
</protein>
<dbReference type="InterPro" id="IPR007410">
    <property type="entry name" value="LpqE-like"/>
</dbReference>
<dbReference type="AlphaFoldDB" id="A0A7W6GE46"/>
<comment type="caution">
    <text evidence="3">The sequence shown here is derived from an EMBL/GenBank/DDBJ whole genome shotgun (WGS) entry which is preliminary data.</text>
</comment>
<name>A0A7W6GE46_9HYPH</name>
<dbReference type="PANTHER" id="PTHR36302">
    <property type="entry name" value="BLR7088 PROTEIN"/>
    <property type="match status" value="1"/>
</dbReference>
<dbReference type="InterPro" id="IPR058248">
    <property type="entry name" value="Lxx211020-like"/>
</dbReference>
<keyword evidence="4" id="KW-1185">Reference proteome</keyword>
<feature type="region of interest" description="Disordered" evidence="1">
    <location>
        <begin position="75"/>
        <end position="97"/>
    </location>
</feature>
<organism evidence="3 4">
    <name type="scientific">Hansschlegelia beijingensis</name>
    <dbReference type="NCBI Taxonomy" id="1133344"/>
    <lineage>
        <taxon>Bacteria</taxon>
        <taxon>Pseudomonadati</taxon>
        <taxon>Pseudomonadota</taxon>
        <taxon>Alphaproteobacteria</taxon>
        <taxon>Hyphomicrobiales</taxon>
        <taxon>Methylopilaceae</taxon>
        <taxon>Hansschlegelia</taxon>
    </lineage>
</organism>
<dbReference type="RefSeq" id="WP_183393383.1">
    <property type="nucleotide sequence ID" value="NZ_JACIDR010000001.1"/>
</dbReference>
<evidence type="ECO:0000313" key="3">
    <source>
        <dbReference type="EMBL" id="MBB3971507.1"/>
    </source>
</evidence>
<dbReference type="EMBL" id="JACIDR010000001">
    <property type="protein sequence ID" value="MBB3971507.1"/>
    <property type="molecule type" value="Genomic_DNA"/>
</dbReference>
<proteinExistence type="predicted"/>
<dbReference type="Gene3D" id="2.60.40.1890">
    <property type="entry name" value="PCu(A)C copper chaperone"/>
    <property type="match status" value="1"/>
</dbReference>
<feature type="chain" id="PRO_5031070559" description="Copper chaperone PCu(A)C" evidence="2">
    <location>
        <begin position="23"/>
        <end position="167"/>
    </location>
</feature>
<reference evidence="3 4" key="1">
    <citation type="submission" date="2020-08" db="EMBL/GenBank/DDBJ databases">
        <title>Genomic Encyclopedia of Type Strains, Phase IV (KMG-IV): sequencing the most valuable type-strain genomes for metagenomic binning, comparative biology and taxonomic classification.</title>
        <authorList>
            <person name="Goeker M."/>
        </authorList>
    </citation>
    <scope>NUCLEOTIDE SEQUENCE [LARGE SCALE GENOMIC DNA]</scope>
    <source>
        <strain evidence="3 4">DSM 25481</strain>
    </source>
</reference>
<dbReference type="InterPro" id="IPR036182">
    <property type="entry name" value="PCuAC_sf"/>
</dbReference>
<accession>A0A7W6GE46</accession>